<keyword evidence="1" id="KW-0812">Transmembrane</keyword>
<comment type="caution">
    <text evidence="2">The sequence shown here is derived from an EMBL/GenBank/DDBJ whole genome shotgun (WGS) entry which is preliminary data.</text>
</comment>
<keyword evidence="1" id="KW-0472">Membrane</keyword>
<feature type="transmembrane region" description="Helical" evidence="1">
    <location>
        <begin position="16"/>
        <end position="35"/>
    </location>
</feature>
<organism evidence="2 3">
    <name type="scientific">Paramecium octaurelia</name>
    <dbReference type="NCBI Taxonomy" id="43137"/>
    <lineage>
        <taxon>Eukaryota</taxon>
        <taxon>Sar</taxon>
        <taxon>Alveolata</taxon>
        <taxon>Ciliophora</taxon>
        <taxon>Intramacronucleata</taxon>
        <taxon>Oligohymenophorea</taxon>
        <taxon>Peniculida</taxon>
        <taxon>Parameciidae</taxon>
        <taxon>Paramecium</taxon>
    </lineage>
</organism>
<dbReference type="EMBL" id="CAJJDP010000041">
    <property type="protein sequence ID" value="CAD8162505.1"/>
    <property type="molecule type" value="Genomic_DNA"/>
</dbReference>
<gene>
    <name evidence="2" type="ORF">POCTA_138.1.T0410299</name>
</gene>
<sequence length="145" mass="17428">MRSQSHQDVQQGGGALIEYLILLTFLIRVSAICLFKTPTYFKLYQNMQYYENLQTSYAFYILQLYIEKRNKAFYQFQVTYCLNEYYIILREFQAGYQKKNLNQYFSQLSFYINPEETVSYGSIIFIYTNQLIIRSSSFILFTLKI</sequence>
<dbReference type="AlphaFoldDB" id="A0A8S1UC53"/>
<evidence type="ECO:0008006" key="4">
    <source>
        <dbReference type="Google" id="ProtNLM"/>
    </source>
</evidence>
<evidence type="ECO:0000313" key="2">
    <source>
        <dbReference type="EMBL" id="CAD8162505.1"/>
    </source>
</evidence>
<accession>A0A8S1UC53</accession>
<protein>
    <recommendedName>
        <fullName evidence="4">Transmembrane protein</fullName>
    </recommendedName>
</protein>
<dbReference type="Proteomes" id="UP000683925">
    <property type="component" value="Unassembled WGS sequence"/>
</dbReference>
<reference evidence="2" key="1">
    <citation type="submission" date="2021-01" db="EMBL/GenBank/DDBJ databases">
        <authorList>
            <consortium name="Genoscope - CEA"/>
            <person name="William W."/>
        </authorList>
    </citation>
    <scope>NUCLEOTIDE SEQUENCE</scope>
</reference>
<name>A0A8S1UC53_PAROT</name>
<proteinExistence type="predicted"/>
<evidence type="ECO:0000256" key="1">
    <source>
        <dbReference type="SAM" id="Phobius"/>
    </source>
</evidence>
<keyword evidence="1" id="KW-1133">Transmembrane helix</keyword>
<keyword evidence="3" id="KW-1185">Reference proteome</keyword>
<evidence type="ECO:0000313" key="3">
    <source>
        <dbReference type="Proteomes" id="UP000683925"/>
    </source>
</evidence>